<evidence type="ECO:0000313" key="1">
    <source>
        <dbReference type="EMBL" id="KAG8203357.1"/>
    </source>
</evidence>
<keyword evidence="2" id="KW-1185">Reference proteome</keyword>
<sequence length="501" mass="55337">MTDIKRNFSDIASPANLDDTKKLHVDSTATTKVGRKPIDTEPKSKRTAQNRAAQRAYRERKERKMKELEDKVRLLEDANVRALTETDFLRAQVDVLKNELAKYTGGSDFLDLNLPTKVGHLSHPNNHHSNVSTGTPHGSMSSSNSVASLDNDKPSSASSVSNNSPGFAFDNPWSKDNIQKLKHQHQQQQQQQKVPQGVPDLVLGSSSSSTPLNDNLLVTPESLTGLSTSSKYTGQNNVPTNLDFTNQFDEQVDPFCVKLNEACGTKSNPVPKFKRSGSKANTSVTNNSPLAHLVSPESQQYTNSSNIDFMNDPFFNGVGTDYNFNFDSKNGSIQDPLSFLQDDNFDLALAFGDPSPTGNEAEADPISLLTTEESIYDPLTNNSDKLCSTVKTDDVNTDFNFNDFVKNSLPEKQEKGKYEPPSTSKTTNNNEEEDKDEVVPAPPQTLKCSEIWDRITSHPKYTELDIDGLCNELKSKAKCSEKGVVINTADVNQLLERSIKH</sequence>
<organism evidence="1 2">
    <name type="scientific">Candida africana</name>
    <dbReference type="NCBI Taxonomy" id="241526"/>
    <lineage>
        <taxon>Eukaryota</taxon>
        <taxon>Fungi</taxon>
        <taxon>Dikarya</taxon>
        <taxon>Ascomycota</taxon>
        <taxon>Saccharomycotina</taxon>
        <taxon>Pichiomycetes</taxon>
        <taxon>Debaryomycetaceae</taxon>
        <taxon>Candida/Lodderomyces clade</taxon>
        <taxon>Candida</taxon>
    </lineage>
</organism>
<accession>A0ACB7FQ27</accession>
<comment type="caution">
    <text evidence="1">The sequence shown here is derived from an EMBL/GenBank/DDBJ whole genome shotgun (WGS) entry which is preliminary data.</text>
</comment>
<protein>
    <submittedName>
        <fullName evidence="1">CAP1</fullName>
    </submittedName>
</protein>
<reference evidence="1" key="1">
    <citation type="submission" date="2020-12" db="EMBL/GenBank/DDBJ databases">
        <title>Draft Genome of Candida africana.</title>
        <authorList>
            <person name="Ayanbimpe G.M."/>
            <person name="Enweani I.B."/>
            <person name="Aguiyi J.C."/>
            <person name="Nnadi U.P."/>
            <person name="Izam Y."/>
            <person name="Ubani A."/>
            <person name="Ngene A.C."/>
        </authorList>
    </citation>
    <scope>NUCLEOTIDE SEQUENCE</scope>
    <source>
        <strain evidence="1">CEC4854</strain>
    </source>
</reference>
<name>A0ACB7FQ27_9ASCO</name>
<dbReference type="Proteomes" id="UP000742417">
    <property type="component" value="Unassembled WGS sequence"/>
</dbReference>
<proteinExistence type="predicted"/>
<evidence type="ECO:0000313" key="2">
    <source>
        <dbReference type="Proteomes" id="UP000742417"/>
    </source>
</evidence>
<feature type="non-terminal residue" evidence="1">
    <location>
        <position position="1"/>
    </location>
</feature>
<dbReference type="EMBL" id="JAENJO010000003">
    <property type="protein sequence ID" value="KAG8203357.1"/>
    <property type="molecule type" value="Genomic_DNA"/>
</dbReference>
<gene>
    <name evidence="1" type="primary">CAP1</name>
    <name evidence="1" type="ORF">GWM34_01484</name>
</gene>